<sequence length="105" mass="11574">MASSGIAVLLLDGSRTVHIRLEVALSFNVSNLSHISGLVSPVYGDNIDDYQNQEFMCQRIIMSPQNDTLDAVNDYVMGLIPGDSGAFLFADSFDDIQTFTYPTEY</sequence>
<dbReference type="AlphaFoldDB" id="A0AAV7JIW7"/>
<evidence type="ECO:0000313" key="1">
    <source>
        <dbReference type="EMBL" id="KAI6648416.1"/>
    </source>
</evidence>
<organism evidence="1 2">
    <name type="scientific">Oopsacas minuta</name>
    <dbReference type="NCBI Taxonomy" id="111878"/>
    <lineage>
        <taxon>Eukaryota</taxon>
        <taxon>Metazoa</taxon>
        <taxon>Porifera</taxon>
        <taxon>Hexactinellida</taxon>
        <taxon>Hexasterophora</taxon>
        <taxon>Lyssacinosida</taxon>
        <taxon>Leucopsacidae</taxon>
        <taxon>Oopsacas</taxon>
    </lineage>
</organism>
<reference evidence="1 2" key="1">
    <citation type="journal article" date="2023" name="BMC Biol.">
        <title>The compact genome of the sponge Oopsacas minuta (Hexactinellida) is lacking key metazoan core genes.</title>
        <authorList>
            <person name="Santini S."/>
            <person name="Schenkelaars Q."/>
            <person name="Jourda C."/>
            <person name="Duchesne M."/>
            <person name="Belahbib H."/>
            <person name="Rocher C."/>
            <person name="Selva M."/>
            <person name="Riesgo A."/>
            <person name="Vervoort M."/>
            <person name="Leys S.P."/>
            <person name="Kodjabachian L."/>
            <person name="Le Bivic A."/>
            <person name="Borchiellini C."/>
            <person name="Claverie J.M."/>
            <person name="Renard E."/>
        </authorList>
    </citation>
    <scope>NUCLEOTIDE SEQUENCE [LARGE SCALE GENOMIC DNA]</scope>
    <source>
        <strain evidence="1">SPO-2</strain>
    </source>
</reference>
<name>A0AAV7JIW7_9METZ</name>
<protein>
    <recommendedName>
        <fullName evidence="3">ATP-dependent DNA helicase</fullName>
    </recommendedName>
</protein>
<accession>A0AAV7JIW7</accession>
<gene>
    <name evidence="1" type="ORF">LOD99_8206</name>
</gene>
<comment type="caution">
    <text evidence="1">The sequence shown here is derived from an EMBL/GenBank/DDBJ whole genome shotgun (WGS) entry which is preliminary data.</text>
</comment>
<keyword evidence="2" id="KW-1185">Reference proteome</keyword>
<evidence type="ECO:0000313" key="2">
    <source>
        <dbReference type="Proteomes" id="UP001165289"/>
    </source>
</evidence>
<dbReference type="Proteomes" id="UP001165289">
    <property type="component" value="Unassembled WGS sequence"/>
</dbReference>
<evidence type="ECO:0008006" key="3">
    <source>
        <dbReference type="Google" id="ProtNLM"/>
    </source>
</evidence>
<proteinExistence type="predicted"/>
<dbReference type="EMBL" id="JAKMXF010000331">
    <property type="protein sequence ID" value="KAI6648416.1"/>
    <property type="molecule type" value="Genomic_DNA"/>
</dbReference>